<evidence type="ECO:0000313" key="8">
    <source>
        <dbReference type="EMBL" id="MBO9202817.1"/>
    </source>
</evidence>
<evidence type="ECO:0000256" key="1">
    <source>
        <dbReference type="ARBA" id="ARBA00011073"/>
    </source>
</evidence>
<dbReference type="Gene3D" id="3.40.50.200">
    <property type="entry name" value="Peptidase S8/S53 domain"/>
    <property type="match status" value="2"/>
</dbReference>
<dbReference type="Proteomes" id="UP000677244">
    <property type="component" value="Unassembled WGS sequence"/>
</dbReference>
<dbReference type="InterPro" id="IPR000209">
    <property type="entry name" value="Peptidase_S8/S53_dom"/>
</dbReference>
<feature type="active site" description="Charge relay system" evidence="5">
    <location>
        <position position="60"/>
    </location>
</feature>
<dbReference type="PANTHER" id="PTHR43399">
    <property type="entry name" value="SUBTILISIN-RELATED"/>
    <property type="match status" value="1"/>
</dbReference>
<gene>
    <name evidence="8" type="ORF">J7I42_21185</name>
</gene>
<reference evidence="8 9" key="1">
    <citation type="submission" date="2021-03" db="EMBL/GenBank/DDBJ databases">
        <title>Assistant Professor.</title>
        <authorList>
            <person name="Huq M.A."/>
        </authorList>
    </citation>
    <scope>NUCLEOTIDE SEQUENCE [LARGE SCALE GENOMIC DNA]</scope>
    <source>
        <strain evidence="8 9">MAH-29</strain>
    </source>
</reference>
<feature type="active site" description="Charge relay system" evidence="5">
    <location>
        <position position="274"/>
    </location>
</feature>
<dbReference type="InterPro" id="IPR022398">
    <property type="entry name" value="Peptidase_S8_His-AS"/>
</dbReference>
<dbReference type="InterPro" id="IPR023828">
    <property type="entry name" value="Peptidase_S8_Ser-AS"/>
</dbReference>
<proteinExistence type="inferred from homology"/>
<evidence type="ECO:0000256" key="4">
    <source>
        <dbReference type="ARBA" id="ARBA00022825"/>
    </source>
</evidence>
<dbReference type="InterPro" id="IPR023827">
    <property type="entry name" value="Peptidase_S8_Asp-AS"/>
</dbReference>
<name>A0ABS3YY10_9BACT</name>
<evidence type="ECO:0000256" key="6">
    <source>
        <dbReference type="RuleBase" id="RU003355"/>
    </source>
</evidence>
<evidence type="ECO:0000259" key="7">
    <source>
        <dbReference type="Pfam" id="PF00082"/>
    </source>
</evidence>
<evidence type="ECO:0000256" key="3">
    <source>
        <dbReference type="ARBA" id="ARBA00022801"/>
    </source>
</evidence>
<dbReference type="EMBL" id="JAGHKO010000005">
    <property type="protein sequence ID" value="MBO9202817.1"/>
    <property type="molecule type" value="Genomic_DNA"/>
</dbReference>
<protein>
    <submittedName>
        <fullName evidence="8">S8 family peptidase</fullName>
    </submittedName>
</protein>
<keyword evidence="9" id="KW-1185">Reference proteome</keyword>
<dbReference type="InterPro" id="IPR015500">
    <property type="entry name" value="Peptidase_S8_subtilisin-rel"/>
</dbReference>
<dbReference type="InterPro" id="IPR036852">
    <property type="entry name" value="Peptidase_S8/S53_dom_sf"/>
</dbReference>
<dbReference type="PROSITE" id="PS00136">
    <property type="entry name" value="SUBTILASE_ASP"/>
    <property type="match status" value="1"/>
</dbReference>
<keyword evidence="4 5" id="KW-0720">Serine protease</keyword>
<sequence length="503" mass="56255">MKTIMIVLVVFAWINVKGQGKNWQNLDLQDDSVFGIGINKVYADLLKNKRAKIVIVAVIDSGIDSSHSDLKLALWNNERERNNKQDDDANGYLDDVHGWNFIGSQLGNVHYDNLELTRIIRKDKRFYDSLSYAAVPEEYLQSYRCYRKLRNIYDDKVQRAKSAVGQLEGFKHALQKIVEKINKSSPTLHDFSLYQPANENEERVRSVMMNALLNQDFTDFETNAIDKVYSQFQNQLKYALNLNYDPRSIVKDNYNNSDERAYGNNDIQGPDALHGTHVGGIIAATRNNGIGIDGIADNVKLMVIRAVPDGDERDKDIANAIRYAVDNGARVINMSFGKPFSWNKKCVDNAVKYAMEKDVLIVHAAGNDGKNLDSNDNYPCRNYADISGKADAWIEVGASDQSGNAANFSNYGKETVDVFAPGVHIYSCVPGNKYEFEDGTSMAAPVVTGLAALLRGYYPNLTAIQVKDIIMKSVLKRDIFEKKCLSGGIVNGYGAFKLAISYK</sequence>
<accession>A0ABS3YY10</accession>
<evidence type="ECO:0000256" key="2">
    <source>
        <dbReference type="ARBA" id="ARBA00022670"/>
    </source>
</evidence>
<organism evidence="8 9">
    <name type="scientific">Niastella soli</name>
    <dbReference type="NCBI Taxonomy" id="2821487"/>
    <lineage>
        <taxon>Bacteria</taxon>
        <taxon>Pseudomonadati</taxon>
        <taxon>Bacteroidota</taxon>
        <taxon>Chitinophagia</taxon>
        <taxon>Chitinophagales</taxon>
        <taxon>Chitinophagaceae</taxon>
        <taxon>Niastella</taxon>
    </lineage>
</organism>
<dbReference type="PRINTS" id="PR00723">
    <property type="entry name" value="SUBTILISIN"/>
</dbReference>
<evidence type="ECO:0000313" key="9">
    <source>
        <dbReference type="Proteomes" id="UP000677244"/>
    </source>
</evidence>
<evidence type="ECO:0000256" key="5">
    <source>
        <dbReference type="PROSITE-ProRule" id="PRU01240"/>
    </source>
</evidence>
<feature type="domain" description="Peptidase S8/S53" evidence="7">
    <location>
        <begin position="54"/>
        <end position="475"/>
    </location>
</feature>
<comment type="caution">
    <text evidence="8">The sequence shown here is derived from an EMBL/GenBank/DDBJ whole genome shotgun (WGS) entry which is preliminary data.</text>
</comment>
<dbReference type="SUPFAM" id="SSF52743">
    <property type="entry name" value="Subtilisin-like"/>
    <property type="match status" value="1"/>
</dbReference>
<keyword evidence="2 5" id="KW-0645">Protease</keyword>
<dbReference type="PROSITE" id="PS00137">
    <property type="entry name" value="SUBTILASE_HIS"/>
    <property type="match status" value="1"/>
</dbReference>
<dbReference type="RefSeq" id="WP_209140870.1">
    <property type="nucleotide sequence ID" value="NZ_JAGHKO010000005.1"/>
</dbReference>
<dbReference type="InterPro" id="IPR034080">
    <property type="entry name" value="Protease_P7-like_dom"/>
</dbReference>
<feature type="active site" description="Charge relay system" evidence="5">
    <location>
        <position position="441"/>
    </location>
</feature>
<dbReference type="PROSITE" id="PS51892">
    <property type="entry name" value="SUBTILASE"/>
    <property type="match status" value="1"/>
</dbReference>
<dbReference type="CDD" id="cd07483">
    <property type="entry name" value="Peptidases_S8_Subtilisin_Novo-like"/>
    <property type="match status" value="1"/>
</dbReference>
<dbReference type="InterPro" id="IPR051048">
    <property type="entry name" value="Peptidase_S8/S53_subtilisin"/>
</dbReference>
<dbReference type="PANTHER" id="PTHR43399:SF4">
    <property type="entry name" value="CELL WALL-ASSOCIATED PROTEASE"/>
    <property type="match status" value="1"/>
</dbReference>
<dbReference type="PROSITE" id="PS00138">
    <property type="entry name" value="SUBTILASE_SER"/>
    <property type="match status" value="1"/>
</dbReference>
<dbReference type="Pfam" id="PF00082">
    <property type="entry name" value="Peptidase_S8"/>
    <property type="match status" value="1"/>
</dbReference>
<keyword evidence="3 5" id="KW-0378">Hydrolase</keyword>
<comment type="similarity">
    <text evidence="1 5 6">Belongs to the peptidase S8 family.</text>
</comment>